<dbReference type="AlphaFoldDB" id="A0AAQ4DC87"/>
<evidence type="ECO:0000256" key="2">
    <source>
        <dbReference type="SAM" id="SignalP"/>
    </source>
</evidence>
<proteinExistence type="predicted"/>
<comment type="caution">
    <text evidence="3">The sequence shown here is derived from an EMBL/GenBank/DDBJ whole genome shotgun (WGS) entry which is preliminary data.</text>
</comment>
<accession>A0AAQ4DC87</accession>
<sequence length="121" mass="13244">MIFALVMLVSVLLGPACLDNEYGEGEDNKNEGGNEGGNNGEGGNEDRNKNEGVNEDGNKDNHGNQDEDGSEDAEKETGDGPLASWISGWRGGFVTVFPRSRRVKECVMRRRGRFRERLQGA</sequence>
<dbReference type="Proteomes" id="UP001321473">
    <property type="component" value="Unassembled WGS sequence"/>
</dbReference>
<evidence type="ECO:0000313" key="4">
    <source>
        <dbReference type="Proteomes" id="UP001321473"/>
    </source>
</evidence>
<feature type="region of interest" description="Disordered" evidence="1">
    <location>
        <begin position="19"/>
        <end position="87"/>
    </location>
</feature>
<reference evidence="3 4" key="1">
    <citation type="journal article" date="2023" name="Arcadia Sci">
        <title>De novo assembly of a long-read Amblyomma americanum tick genome.</title>
        <authorList>
            <person name="Chou S."/>
            <person name="Poskanzer K.E."/>
            <person name="Rollins M."/>
            <person name="Thuy-Boun P.S."/>
        </authorList>
    </citation>
    <scope>NUCLEOTIDE SEQUENCE [LARGE SCALE GENOMIC DNA]</scope>
    <source>
        <strain evidence="3">F_SG_1</strain>
        <tissue evidence="3">Salivary glands</tissue>
    </source>
</reference>
<feature type="compositionally biased region" description="Basic and acidic residues" evidence="1">
    <location>
        <begin position="44"/>
        <end position="65"/>
    </location>
</feature>
<feature type="compositionally biased region" description="Gly residues" evidence="1">
    <location>
        <begin position="33"/>
        <end position="42"/>
    </location>
</feature>
<evidence type="ECO:0000256" key="1">
    <source>
        <dbReference type="SAM" id="MobiDB-lite"/>
    </source>
</evidence>
<evidence type="ECO:0000313" key="3">
    <source>
        <dbReference type="EMBL" id="KAK8760077.1"/>
    </source>
</evidence>
<name>A0AAQ4DC87_AMBAM</name>
<dbReference type="EMBL" id="JARKHS020032405">
    <property type="protein sequence ID" value="KAK8760077.1"/>
    <property type="molecule type" value="Genomic_DNA"/>
</dbReference>
<gene>
    <name evidence="3" type="ORF">V5799_028658</name>
</gene>
<feature type="signal peptide" evidence="2">
    <location>
        <begin position="1"/>
        <end position="18"/>
    </location>
</feature>
<protein>
    <recommendedName>
        <fullName evidence="5">Secreted protein</fullName>
    </recommendedName>
</protein>
<keyword evidence="2" id="KW-0732">Signal</keyword>
<feature type="chain" id="PRO_5042980525" description="Secreted protein" evidence="2">
    <location>
        <begin position="19"/>
        <end position="121"/>
    </location>
</feature>
<keyword evidence="4" id="KW-1185">Reference proteome</keyword>
<organism evidence="3 4">
    <name type="scientific">Amblyomma americanum</name>
    <name type="common">Lone star tick</name>
    <dbReference type="NCBI Taxonomy" id="6943"/>
    <lineage>
        <taxon>Eukaryota</taxon>
        <taxon>Metazoa</taxon>
        <taxon>Ecdysozoa</taxon>
        <taxon>Arthropoda</taxon>
        <taxon>Chelicerata</taxon>
        <taxon>Arachnida</taxon>
        <taxon>Acari</taxon>
        <taxon>Parasitiformes</taxon>
        <taxon>Ixodida</taxon>
        <taxon>Ixodoidea</taxon>
        <taxon>Ixodidae</taxon>
        <taxon>Amblyomminae</taxon>
        <taxon>Amblyomma</taxon>
    </lineage>
</organism>
<evidence type="ECO:0008006" key="5">
    <source>
        <dbReference type="Google" id="ProtNLM"/>
    </source>
</evidence>